<feature type="domain" description="Pyridine nucleotide-disulphide oxidoreductase dimerisation" evidence="12">
    <location>
        <begin position="347"/>
        <end position="460"/>
    </location>
</feature>
<gene>
    <name evidence="14" type="ORF">D477_006616</name>
</gene>
<keyword evidence="7 11" id="KW-0676">Redox-active center</keyword>
<comment type="cofactor">
    <cofactor evidence="9">
        <name>FAD</name>
        <dbReference type="ChEBI" id="CHEBI:57692"/>
    </cofactor>
    <text evidence="9">Binds 1 FAD per subunit.</text>
</comment>
<dbReference type="Pfam" id="PF07992">
    <property type="entry name" value="Pyr_redox_2"/>
    <property type="match status" value="1"/>
</dbReference>
<dbReference type="InterPro" id="IPR012999">
    <property type="entry name" value="Pyr_OxRdtase_I_AS"/>
</dbReference>
<dbReference type="InterPro" id="IPR050151">
    <property type="entry name" value="Class-I_Pyr_Nuc-Dis_Oxidored"/>
</dbReference>
<proteinExistence type="inferred from homology"/>
<reference evidence="14 15" key="1">
    <citation type="journal article" date="2013" name="Genome Announc.">
        <title>Draft Genome Sequence of Arthrobacter crystallopoietes Strain BAB-32, Revealing Genes for Bioremediation.</title>
        <authorList>
            <person name="Joshi M.N."/>
            <person name="Pandit A.S."/>
            <person name="Sharma A."/>
            <person name="Pandya R.V."/>
            <person name="Desai S.M."/>
            <person name="Saxena A.K."/>
            <person name="Bagatharia S.B."/>
        </authorList>
    </citation>
    <scope>NUCLEOTIDE SEQUENCE [LARGE SCALE GENOMIC DNA]</scope>
    <source>
        <strain evidence="14 15">BAB-32</strain>
    </source>
</reference>
<keyword evidence="15" id="KW-1185">Reference proteome</keyword>
<dbReference type="Pfam" id="PF02852">
    <property type="entry name" value="Pyr_redox_dim"/>
    <property type="match status" value="1"/>
</dbReference>
<evidence type="ECO:0000256" key="8">
    <source>
        <dbReference type="PIRSR" id="PIRSR000350-2"/>
    </source>
</evidence>
<dbReference type="Gene3D" id="3.30.390.30">
    <property type="match status" value="1"/>
</dbReference>
<evidence type="ECO:0000259" key="13">
    <source>
        <dbReference type="Pfam" id="PF07992"/>
    </source>
</evidence>
<dbReference type="EMBL" id="ANPE02000089">
    <property type="protein sequence ID" value="EMY35017.1"/>
    <property type="molecule type" value="Genomic_DNA"/>
</dbReference>
<dbReference type="PANTHER" id="PTHR22912:SF217">
    <property type="entry name" value="DIHYDROLIPOYL DEHYDROGENASE"/>
    <property type="match status" value="1"/>
</dbReference>
<dbReference type="OrthoDB" id="9800167at2"/>
<dbReference type="PRINTS" id="PR00368">
    <property type="entry name" value="FADPNR"/>
</dbReference>
<evidence type="ECO:0000256" key="6">
    <source>
        <dbReference type="ARBA" id="ARBA00023157"/>
    </source>
</evidence>
<feature type="binding site" evidence="9">
    <location>
        <position position="265"/>
    </location>
    <ligand>
        <name>NAD(+)</name>
        <dbReference type="ChEBI" id="CHEBI:57540"/>
    </ligand>
</feature>
<dbReference type="SUPFAM" id="SSF51905">
    <property type="entry name" value="FAD/NAD(P)-binding domain"/>
    <property type="match status" value="1"/>
</dbReference>
<dbReference type="GO" id="GO:0004148">
    <property type="term" value="F:dihydrolipoyl dehydrogenase (NADH) activity"/>
    <property type="evidence" value="ECO:0007669"/>
    <property type="project" value="TreeGrafter"/>
</dbReference>
<dbReference type="GO" id="GO:0050660">
    <property type="term" value="F:flavin adenine dinucleotide binding"/>
    <property type="evidence" value="ECO:0007669"/>
    <property type="project" value="TreeGrafter"/>
</dbReference>
<dbReference type="Gene3D" id="3.50.50.60">
    <property type="entry name" value="FAD/NAD(P)-binding domain"/>
    <property type="match status" value="2"/>
</dbReference>
<evidence type="ECO:0000313" key="14">
    <source>
        <dbReference type="EMBL" id="EMY35017.1"/>
    </source>
</evidence>
<evidence type="ECO:0000256" key="1">
    <source>
        <dbReference type="ARBA" id="ARBA00007532"/>
    </source>
</evidence>
<keyword evidence="2 11" id="KW-0285">Flavoprotein</keyword>
<feature type="active site" description="Proton acceptor" evidence="8">
    <location>
        <position position="450"/>
    </location>
</feature>
<dbReference type="InterPro" id="IPR016156">
    <property type="entry name" value="FAD/NAD-linked_Rdtase_dimer_sf"/>
</dbReference>
<feature type="disulfide bond" description="Redox-active" evidence="10">
    <location>
        <begin position="39"/>
        <end position="44"/>
    </location>
</feature>
<evidence type="ECO:0000256" key="4">
    <source>
        <dbReference type="ARBA" id="ARBA00023002"/>
    </source>
</evidence>
<dbReference type="SUPFAM" id="SSF55424">
    <property type="entry name" value="FAD/NAD-linked reductases, dimerisation (C-terminal) domain"/>
    <property type="match status" value="1"/>
</dbReference>
<dbReference type="Proteomes" id="UP000010729">
    <property type="component" value="Unassembled WGS sequence"/>
</dbReference>
<evidence type="ECO:0000256" key="7">
    <source>
        <dbReference type="ARBA" id="ARBA00023284"/>
    </source>
</evidence>
<dbReference type="InterPro" id="IPR001100">
    <property type="entry name" value="Pyr_nuc-diS_OxRdtase"/>
</dbReference>
<dbReference type="PIRSF" id="PIRSF000350">
    <property type="entry name" value="Mercury_reductase_MerA"/>
    <property type="match status" value="1"/>
</dbReference>
<feature type="binding site" evidence="9">
    <location>
        <position position="48"/>
    </location>
    <ligand>
        <name>FAD</name>
        <dbReference type="ChEBI" id="CHEBI:57692"/>
    </ligand>
</feature>
<organism evidence="14 15">
    <name type="scientific">Arthrobacter crystallopoietes BAB-32</name>
    <dbReference type="NCBI Taxonomy" id="1246476"/>
    <lineage>
        <taxon>Bacteria</taxon>
        <taxon>Bacillati</taxon>
        <taxon>Actinomycetota</taxon>
        <taxon>Actinomycetes</taxon>
        <taxon>Micrococcales</taxon>
        <taxon>Micrococcaceae</taxon>
        <taxon>Crystallibacter</taxon>
    </lineage>
</organism>
<feature type="domain" description="FAD/NAD(P)-binding" evidence="13">
    <location>
        <begin position="4"/>
        <end position="326"/>
    </location>
</feature>
<dbReference type="InterPro" id="IPR023753">
    <property type="entry name" value="FAD/NAD-binding_dom"/>
</dbReference>
<dbReference type="AlphaFoldDB" id="N1V4L1"/>
<dbReference type="PANTHER" id="PTHR22912">
    <property type="entry name" value="DISULFIDE OXIDOREDUCTASE"/>
    <property type="match status" value="1"/>
</dbReference>
<accession>N1V4L1</accession>
<dbReference type="InterPro" id="IPR004099">
    <property type="entry name" value="Pyr_nucl-diS_OxRdtase_dimer"/>
</dbReference>
<evidence type="ECO:0000259" key="12">
    <source>
        <dbReference type="Pfam" id="PF02852"/>
    </source>
</evidence>
<dbReference type="InterPro" id="IPR036188">
    <property type="entry name" value="FAD/NAD-bd_sf"/>
</dbReference>
<feature type="binding site" evidence="9">
    <location>
        <begin position="175"/>
        <end position="182"/>
    </location>
    <ligand>
        <name>NAD(+)</name>
        <dbReference type="ChEBI" id="CHEBI:57540"/>
    </ligand>
</feature>
<feature type="binding site" evidence="9">
    <location>
        <position position="311"/>
    </location>
    <ligand>
        <name>FAD</name>
        <dbReference type="ChEBI" id="CHEBI:57692"/>
    </ligand>
</feature>
<dbReference type="GO" id="GO:0006103">
    <property type="term" value="P:2-oxoglutarate metabolic process"/>
    <property type="evidence" value="ECO:0007669"/>
    <property type="project" value="TreeGrafter"/>
</dbReference>
<evidence type="ECO:0000256" key="10">
    <source>
        <dbReference type="PIRSR" id="PIRSR000350-4"/>
    </source>
</evidence>
<protein>
    <submittedName>
        <fullName evidence="14">Pyridine nucleotide-disulfide oxidoreductase dimerization subunit</fullName>
    </submittedName>
</protein>
<evidence type="ECO:0000313" key="15">
    <source>
        <dbReference type="Proteomes" id="UP000010729"/>
    </source>
</evidence>
<keyword evidence="5 9" id="KW-0520">NAD</keyword>
<evidence type="ECO:0000256" key="5">
    <source>
        <dbReference type="ARBA" id="ARBA00023027"/>
    </source>
</evidence>
<keyword evidence="4 11" id="KW-0560">Oxidoreductase</keyword>
<dbReference type="RefSeq" id="WP_005268101.1">
    <property type="nucleotide sequence ID" value="NZ_ANPE02000089.1"/>
</dbReference>
<sequence>MTFYDLAIIGSGSGNSLITPFWDNRKVAIIDGGTFGGTCLNTGCIPTKMYAYPAQLASAVKEAAGLGVDMALEQVHWPRMRDRIFGRIDAISDGGRRYRDEELDNVSLYAEYARFTGPKTLVTASGATIEAEQIVIAAGSRAVLPDVPGIDLPQVHTSDSVMRLPELPGRVLIVGGGFVAAEFAAVFSSFGSQVIQINRSAPLLKSADALVSERFTAAAASRWDVRLGWTLAAVEEAGGGVKATIRGADGGQETVDADIVLVATGRVTNADTLDIPAAGYDLEADGRIAVDAWQRVQRNGAPVDGVYALGDVSNAYQLKHVANHEARVVAHNLEHPDNLRRSDHRFVPSAVFTQPQIASVGLTEEQARQDAELKGSDVVTAVQEYGTTAYGWAMEDRTGFVKLIADRRSGMLLGAHIMGHEASLLIQPLIQAMSFGLDVPSMARGQYWIHPALMEVVENALLALGIEAPAGAATAS</sequence>
<evidence type="ECO:0000256" key="11">
    <source>
        <dbReference type="RuleBase" id="RU003691"/>
    </source>
</evidence>
<name>N1V4L1_9MICC</name>
<evidence type="ECO:0000256" key="9">
    <source>
        <dbReference type="PIRSR" id="PIRSR000350-3"/>
    </source>
</evidence>
<comment type="caution">
    <text evidence="14">The sequence shown here is derived from an EMBL/GenBank/DDBJ whole genome shotgun (WGS) entry which is preliminary data.</text>
</comment>
<dbReference type="PROSITE" id="PS00076">
    <property type="entry name" value="PYRIDINE_REDOX_1"/>
    <property type="match status" value="1"/>
</dbReference>
<evidence type="ECO:0000256" key="3">
    <source>
        <dbReference type="ARBA" id="ARBA00022827"/>
    </source>
</evidence>
<keyword evidence="9" id="KW-0547">Nucleotide-binding</keyword>
<dbReference type="PRINTS" id="PR00411">
    <property type="entry name" value="PNDRDTASEI"/>
</dbReference>
<dbReference type="NCBIfam" id="NF005884">
    <property type="entry name" value="PRK07846.1"/>
    <property type="match status" value="1"/>
</dbReference>
<keyword evidence="3 9" id="KW-0274">FAD</keyword>
<comment type="similarity">
    <text evidence="1 11">Belongs to the class-I pyridine nucleotide-disulfide oxidoreductase family.</text>
</comment>
<keyword evidence="6" id="KW-1015">Disulfide bond</keyword>
<evidence type="ECO:0000256" key="2">
    <source>
        <dbReference type="ARBA" id="ARBA00022630"/>
    </source>
</evidence>